<name>A0A098R0R7_9SPIO</name>
<dbReference type="PANTHER" id="PTHR41368:SF1">
    <property type="entry name" value="PROTEIN YGHO"/>
    <property type="match status" value="1"/>
</dbReference>
<evidence type="ECO:0000313" key="2">
    <source>
        <dbReference type="Proteomes" id="UP000029692"/>
    </source>
</evidence>
<dbReference type="PANTHER" id="PTHR41368">
    <property type="entry name" value="PROTEIN YGHO"/>
    <property type="match status" value="1"/>
</dbReference>
<dbReference type="Proteomes" id="UP000029692">
    <property type="component" value="Unassembled WGS sequence"/>
</dbReference>
<dbReference type="STRING" id="1480694.DC28_04735"/>
<dbReference type="InterPro" id="IPR039968">
    <property type="entry name" value="BcerS-like"/>
</dbReference>
<reference evidence="1 2" key="1">
    <citation type="submission" date="2014-05" db="EMBL/GenBank/DDBJ databases">
        <title>De novo Genome Sequence of Spirocheata sp.</title>
        <authorList>
            <person name="Shivani Y."/>
            <person name="Subhash Y."/>
            <person name="Tushar L."/>
            <person name="Sasikala C."/>
            <person name="Ramana C.V."/>
        </authorList>
    </citation>
    <scope>NUCLEOTIDE SEQUENCE [LARGE SCALE GENOMIC DNA]</scope>
    <source>
        <strain evidence="1 2">JC230</strain>
    </source>
</reference>
<evidence type="ECO:0008006" key="3">
    <source>
        <dbReference type="Google" id="ProtNLM"/>
    </source>
</evidence>
<sequence>MAIQTAAKGITLVQVQTPRDRRRFAGFPWRLYRDDAMWVPPLYRDQIKAIHPLKGDFFRRGGKGVCFMALDSRGRVAGTICAAMDPARNENLRAMGKPSECIFGFLEYRQDPSVLRALIWQARKWALARGLERLVGPFNLDYEDRYGVLVDGWDHPPALLCGHSKPYYREMMENEDFIAYRPDNVAYRVDLDQPNPALDRVMTLAKRVEQGGRISLRGADFSRLDREIDLVYSIINPCLEHLNDYVPFDRQDLADSLKAMKPLADPELILFAQEGPEEKMVGWFPGLPNANETLKTLNGLHRPWDYLRLPALAFTRPRGLSVKSVLVLPEWWARGVSILFFARMRELARKKGYRWIDLSLTSLDNPYTPQLAQRLGATLYKRYRVYTRDTSVA</sequence>
<dbReference type="AlphaFoldDB" id="A0A098R0R7"/>
<proteinExistence type="predicted"/>
<protein>
    <recommendedName>
        <fullName evidence="3">N-acetyltransferase domain-containing protein</fullName>
    </recommendedName>
</protein>
<dbReference type="eggNOG" id="COG0456">
    <property type="taxonomic scope" value="Bacteria"/>
</dbReference>
<gene>
    <name evidence="1" type="ORF">DC28_04735</name>
</gene>
<dbReference type="EMBL" id="JNUP01000041">
    <property type="protein sequence ID" value="KGE73278.1"/>
    <property type="molecule type" value="Genomic_DNA"/>
</dbReference>
<keyword evidence="2" id="KW-1185">Reference proteome</keyword>
<organism evidence="1 2">
    <name type="scientific">Spirochaeta lutea</name>
    <dbReference type="NCBI Taxonomy" id="1480694"/>
    <lineage>
        <taxon>Bacteria</taxon>
        <taxon>Pseudomonadati</taxon>
        <taxon>Spirochaetota</taxon>
        <taxon>Spirochaetia</taxon>
        <taxon>Spirochaetales</taxon>
        <taxon>Spirochaetaceae</taxon>
        <taxon>Spirochaeta</taxon>
    </lineage>
</organism>
<dbReference type="SUPFAM" id="SSF55729">
    <property type="entry name" value="Acyl-CoA N-acyltransferases (Nat)"/>
    <property type="match status" value="1"/>
</dbReference>
<dbReference type="InterPro" id="IPR016181">
    <property type="entry name" value="Acyl_CoA_acyltransferase"/>
</dbReference>
<dbReference type="Gene3D" id="3.40.630.30">
    <property type="match status" value="1"/>
</dbReference>
<accession>A0A098R0R7</accession>
<comment type="caution">
    <text evidence="1">The sequence shown here is derived from an EMBL/GenBank/DDBJ whole genome shotgun (WGS) entry which is preliminary data.</text>
</comment>
<dbReference type="RefSeq" id="WP_037546427.1">
    <property type="nucleotide sequence ID" value="NZ_JNUP01000041.1"/>
</dbReference>
<dbReference type="OrthoDB" id="9806005at2"/>
<evidence type="ECO:0000313" key="1">
    <source>
        <dbReference type="EMBL" id="KGE73278.1"/>
    </source>
</evidence>